<protein>
    <submittedName>
        <fullName evidence="1">Uncharacterized protein</fullName>
    </submittedName>
</protein>
<accession>A0A1Y4LUN8</accession>
<gene>
    <name evidence="1" type="ORF">B5F15_07070</name>
</gene>
<comment type="caution">
    <text evidence="1">The sequence shown here is derived from an EMBL/GenBank/DDBJ whole genome shotgun (WGS) entry which is preliminary data.</text>
</comment>
<evidence type="ECO:0000313" key="1">
    <source>
        <dbReference type="EMBL" id="OUP58761.1"/>
    </source>
</evidence>
<evidence type="ECO:0000313" key="2">
    <source>
        <dbReference type="Proteomes" id="UP000195326"/>
    </source>
</evidence>
<proteinExistence type="predicted"/>
<name>A0A1Y4LUN8_9FIRM</name>
<organism evidence="1 2">
    <name type="scientific">Butyricicoccus pullicaecorum</name>
    <dbReference type="NCBI Taxonomy" id="501571"/>
    <lineage>
        <taxon>Bacteria</taxon>
        <taxon>Bacillati</taxon>
        <taxon>Bacillota</taxon>
        <taxon>Clostridia</taxon>
        <taxon>Eubacteriales</taxon>
        <taxon>Butyricicoccaceae</taxon>
        <taxon>Butyricicoccus</taxon>
    </lineage>
</organism>
<dbReference type="Proteomes" id="UP000195326">
    <property type="component" value="Unassembled WGS sequence"/>
</dbReference>
<reference evidence="2" key="1">
    <citation type="submission" date="2017-04" db="EMBL/GenBank/DDBJ databases">
        <title>Function of individual gut microbiota members based on whole genome sequencing of pure cultures obtained from chicken caecum.</title>
        <authorList>
            <person name="Medvecky M."/>
            <person name="Cejkova D."/>
            <person name="Polansky O."/>
            <person name="Karasova D."/>
            <person name="Kubasova T."/>
            <person name="Cizek A."/>
            <person name="Rychlik I."/>
        </authorList>
    </citation>
    <scope>NUCLEOTIDE SEQUENCE [LARGE SCALE GENOMIC DNA]</scope>
    <source>
        <strain evidence="2">An179</strain>
    </source>
</reference>
<dbReference type="EMBL" id="NFKL01000008">
    <property type="protein sequence ID" value="OUP58761.1"/>
    <property type="molecule type" value="Genomic_DNA"/>
</dbReference>
<sequence length="177" mass="20962">MGVIIEESGLQFGEYYENQVFQIEASEQYTKSLRQNGIKTCEFILRKGKKLYFFEAKQSCPRQIMKDIPDKDEKKKQYDEFIEEIVLKMRHSLSLYGNILLKRHPQDNVPEKLANPDLSDSLIYLVLVINPQEGEWEPEPELQDDLRLHLKDEMRIWGIESLFVITPQQARKKQFII</sequence>
<dbReference type="AlphaFoldDB" id="A0A1Y4LUN8"/>
<dbReference type="RefSeq" id="WP_087414869.1">
    <property type="nucleotide sequence ID" value="NZ_NFKL01000008.1"/>
</dbReference>